<name>A0ABN2JVJ4_9ACTN</name>
<accession>A0ABN2JVJ4</accession>
<dbReference type="InterPro" id="IPR029045">
    <property type="entry name" value="ClpP/crotonase-like_dom_sf"/>
</dbReference>
<organism evidence="2 3">
    <name type="scientific">Aeromicrobium alkaliterrae</name>
    <dbReference type="NCBI Taxonomy" id="302168"/>
    <lineage>
        <taxon>Bacteria</taxon>
        <taxon>Bacillati</taxon>
        <taxon>Actinomycetota</taxon>
        <taxon>Actinomycetes</taxon>
        <taxon>Propionibacteriales</taxon>
        <taxon>Nocardioidaceae</taxon>
        <taxon>Aeromicrobium</taxon>
    </lineage>
</organism>
<dbReference type="Proteomes" id="UP001501057">
    <property type="component" value="Unassembled WGS sequence"/>
</dbReference>
<keyword evidence="3" id="KW-1185">Reference proteome</keyword>
<evidence type="ECO:0000256" key="1">
    <source>
        <dbReference type="ARBA" id="ARBA00005254"/>
    </source>
</evidence>
<dbReference type="Gene3D" id="1.10.12.10">
    <property type="entry name" value="Lyase 2-enoyl-coa Hydratase, Chain A, domain 2"/>
    <property type="match status" value="1"/>
</dbReference>
<evidence type="ECO:0000313" key="3">
    <source>
        <dbReference type="Proteomes" id="UP001501057"/>
    </source>
</evidence>
<dbReference type="InterPro" id="IPR014748">
    <property type="entry name" value="Enoyl-CoA_hydra_C"/>
</dbReference>
<dbReference type="PANTHER" id="PTHR43459">
    <property type="entry name" value="ENOYL-COA HYDRATASE"/>
    <property type="match status" value="1"/>
</dbReference>
<evidence type="ECO:0000313" key="2">
    <source>
        <dbReference type="EMBL" id="GAA1740213.1"/>
    </source>
</evidence>
<dbReference type="SUPFAM" id="SSF52096">
    <property type="entry name" value="ClpP/crotonase"/>
    <property type="match status" value="1"/>
</dbReference>
<comment type="similarity">
    <text evidence="1">Belongs to the enoyl-CoA hydratase/isomerase family.</text>
</comment>
<protein>
    <submittedName>
        <fullName evidence="2">Enoyl-CoA hydratase</fullName>
    </submittedName>
</protein>
<dbReference type="PANTHER" id="PTHR43459:SF1">
    <property type="entry name" value="EG:BACN32G11.4 PROTEIN"/>
    <property type="match status" value="1"/>
</dbReference>
<dbReference type="CDD" id="cd06558">
    <property type="entry name" value="crotonase-like"/>
    <property type="match status" value="1"/>
</dbReference>
<comment type="caution">
    <text evidence="2">The sequence shown here is derived from an EMBL/GenBank/DDBJ whole genome shotgun (WGS) entry which is preliminary data.</text>
</comment>
<proteinExistence type="inferred from homology"/>
<dbReference type="Gene3D" id="3.90.226.10">
    <property type="entry name" value="2-enoyl-CoA Hydratase, Chain A, domain 1"/>
    <property type="match status" value="1"/>
</dbReference>
<dbReference type="InterPro" id="IPR001753">
    <property type="entry name" value="Enoyl-CoA_hydra/iso"/>
</dbReference>
<gene>
    <name evidence="2" type="ORF">GCM10009710_20600</name>
</gene>
<dbReference type="EMBL" id="BAAAME010000004">
    <property type="protein sequence ID" value="GAA1740213.1"/>
    <property type="molecule type" value="Genomic_DNA"/>
</dbReference>
<reference evidence="2 3" key="1">
    <citation type="journal article" date="2019" name="Int. J. Syst. Evol. Microbiol.">
        <title>The Global Catalogue of Microorganisms (GCM) 10K type strain sequencing project: providing services to taxonomists for standard genome sequencing and annotation.</title>
        <authorList>
            <consortium name="The Broad Institute Genomics Platform"/>
            <consortium name="The Broad Institute Genome Sequencing Center for Infectious Disease"/>
            <person name="Wu L."/>
            <person name="Ma J."/>
        </authorList>
    </citation>
    <scope>NUCLEOTIDE SEQUENCE [LARGE SCALE GENOMIC DNA]</scope>
    <source>
        <strain evidence="2 3">JCM 13518</strain>
    </source>
</reference>
<dbReference type="Pfam" id="PF00378">
    <property type="entry name" value="ECH_1"/>
    <property type="match status" value="1"/>
</dbReference>
<sequence>MSDLTPGTRTGDAVGSSLDHDVLTLWLRRGSSLNAVSADMLDDLADVVREAPSTGARVIAIRAEGRGFCSGADIGGDGDDGPPGTSTIEAGERLVRAVTTSPLPVVAAVQGPCAGIGVPIALAADITLASDQAFFMLAFTKIGLMPDGGATALVAASVGRATAMRMALLAERIPAGEAAGLGLITSVFRADEFDAQVHDVLSRLAAGPAAAYALTKSAVNDVTLGSLDHAFHVELDGQAGLLVAADFAEGTAAFREKRAANFSDR</sequence>
<dbReference type="RefSeq" id="WP_344200951.1">
    <property type="nucleotide sequence ID" value="NZ_BAAAME010000004.1"/>
</dbReference>